<keyword evidence="1" id="KW-0812">Transmembrane</keyword>
<gene>
    <name evidence="2" type="ORF">EJB05_14953</name>
</gene>
<evidence type="ECO:0000256" key="1">
    <source>
        <dbReference type="SAM" id="Phobius"/>
    </source>
</evidence>
<dbReference type="Gramene" id="TVU41436">
    <property type="protein sequence ID" value="TVU41436"/>
    <property type="gene ID" value="EJB05_14953"/>
</dbReference>
<sequence length="95" mass="11077">MTYKNMIKGSTMLFLPWTICLLSNGGCRRAKEWTRKPDMGLILWGFNTLVILVAWRLWKERNKMIHEFQALQPVALAQEIVDEANLWAMRGLLQA</sequence>
<keyword evidence="1" id="KW-1133">Transmembrane helix</keyword>
<evidence type="ECO:0000313" key="3">
    <source>
        <dbReference type="Proteomes" id="UP000324897"/>
    </source>
</evidence>
<name>A0A5J9W0J2_9POAL</name>
<dbReference type="AlphaFoldDB" id="A0A5J9W0J2"/>
<proteinExistence type="predicted"/>
<evidence type="ECO:0000313" key="2">
    <source>
        <dbReference type="EMBL" id="TVU41436.1"/>
    </source>
</evidence>
<feature type="non-terminal residue" evidence="2">
    <location>
        <position position="1"/>
    </location>
</feature>
<dbReference type="EMBL" id="RWGY01000007">
    <property type="protein sequence ID" value="TVU41436.1"/>
    <property type="molecule type" value="Genomic_DNA"/>
</dbReference>
<reference evidence="2 3" key="1">
    <citation type="journal article" date="2019" name="Sci. Rep.">
        <title>A high-quality genome of Eragrostis curvula grass provides insights into Poaceae evolution and supports new strategies to enhance forage quality.</title>
        <authorList>
            <person name="Carballo J."/>
            <person name="Santos B.A.C.M."/>
            <person name="Zappacosta D."/>
            <person name="Garbus I."/>
            <person name="Selva J.P."/>
            <person name="Gallo C.A."/>
            <person name="Diaz A."/>
            <person name="Albertini E."/>
            <person name="Caccamo M."/>
            <person name="Echenique V."/>
        </authorList>
    </citation>
    <scope>NUCLEOTIDE SEQUENCE [LARGE SCALE GENOMIC DNA]</scope>
    <source>
        <strain evidence="3">cv. Victoria</strain>
        <tissue evidence="2">Leaf</tissue>
    </source>
</reference>
<protein>
    <submittedName>
        <fullName evidence="2">Uncharacterized protein</fullName>
    </submittedName>
</protein>
<keyword evidence="1" id="KW-0472">Membrane</keyword>
<accession>A0A5J9W0J2</accession>
<keyword evidence="3" id="KW-1185">Reference proteome</keyword>
<dbReference type="OrthoDB" id="686619at2759"/>
<comment type="caution">
    <text evidence="2">The sequence shown here is derived from an EMBL/GenBank/DDBJ whole genome shotgun (WGS) entry which is preliminary data.</text>
</comment>
<feature type="transmembrane region" description="Helical" evidence="1">
    <location>
        <begin position="39"/>
        <end position="58"/>
    </location>
</feature>
<dbReference type="Proteomes" id="UP000324897">
    <property type="component" value="Chromosome 4"/>
</dbReference>
<organism evidence="2 3">
    <name type="scientific">Eragrostis curvula</name>
    <name type="common">weeping love grass</name>
    <dbReference type="NCBI Taxonomy" id="38414"/>
    <lineage>
        <taxon>Eukaryota</taxon>
        <taxon>Viridiplantae</taxon>
        <taxon>Streptophyta</taxon>
        <taxon>Embryophyta</taxon>
        <taxon>Tracheophyta</taxon>
        <taxon>Spermatophyta</taxon>
        <taxon>Magnoliopsida</taxon>
        <taxon>Liliopsida</taxon>
        <taxon>Poales</taxon>
        <taxon>Poaceae</taxon>
        <taxon>PACMAD clade</taxon>
        <taxon>Chloridoideae</taxon>
        <taxon>Eragrostideae</taxon>
        <taxon>Eragrostidinae</taxon>
        <taxon>Eragrostis</taxon>
    </lineage>
</organism>